<keyword evidence="5 7" id="KW-1133">Transmembrane helix</keyword>
<evidence type="ECO:0000256" key="6">
    <source>
        <dbReference type="ARBA" id="ARBA00023136"/>
    </source>
</evidence>
<dbReference type="PANTHER" id="PTHR30012:SF0">
    <property type="entry name" value="TYPE II SECRETION SYSTEM PROTEIN F-RELATED"/>
    <property type="match status" value="1"/>
</dbReference>
<gene>
    <name evidence="9" type="ORF">C5695_12405</name>
</gene>
<dbReference type="RefSeq" id="WP_117730989.1">
    <property type="nucleotide sequence ID" value="NZ_CP027116.1"/>
</dbReference>
<name>A0AAD0HNP3_BACPU</name>
<evidence type="ECO:0000256" key="7">
    <source>
        <dbReference type="SAM" id="Phobius"/>
    </source>
</evidence>
<keyword evidence="4 7" id="KW-0812">Transmembrane</keyword>
<proteinExistence type="inferred from homology"/>
<keyword evidence="6 7" id="KW-0472">Membrane</keyword>
<dbReference type="EMBL" id="CP027116">
    <property type="protein sequence ID" value="AVM24602.1"/>
    <property type="molecule type" value="Genomic_DNA"/>
</dbReference>
<reference evidence="9 10" key="1">
    <citation type="submission" date="2018-02" db="EMBL/GenBank/DDBJ databases">
        <title>The complete genome of two Bacillus pumilus strains from Cuatro Cienegas, Coahuila, Mexico.</title>
        <authorList>
            <person name="Zarza E."/>
            <person name="Alcaraz L.D."/>
            <person name="Aguilar-Salinas B."/>
            <person name="Islas A."/>
            <person name="Olmedo-Alvarez G."/>
        </authorList>
    </citation>
    <scope>NUCLEOTIDE SEQUENCE [LARGE SCALE GENOMIC DNA]</scope>
    <source>
        <strain evidence="9 10">145</strain>
    </source>
</reference>
<dbReference type="AlphaFoldDB" id="A0AAD0HNP3"/>
<evidence type="ECO:0000256" key="5">
    <source>
        <dbReference type="ARBA" id="ARBA00022989"/>
    </source>
</evidence>
<evidence type="ECO:0000256" key="1">
    <source>
        <dbReference type="ARBA" id="ARBA00004651"/>
    </source>
</evidence>
<dbReference type="Gene3D" id="1.20.81.30">
    <property type="entry name" value="Type II secretion system (T2SS), domain F"/>
    <property type="match status" value="2"/>
</dbReference>
<dbReference type="Pfam" id="PF00482">
    <property type="entry name" value="T2SSF"/>
    <property type="match status" value="2"/>
</dbReference>
<evidence type="ECO:0000256" key="2">
    <source>
        <dbReference type="ARBA" id="ARBA00005745"/>
    </source>
</evidence>
<sequence>MKKRASKAWSKKEQAECLSKLAQLIQAGYTLIEALTMVNIQLSKEQQQQLTPGIQWLLEGEPFYVVLERLHFQREVIAILCFSEKHGGLAQALEQSARFLDKKIKQVDTFKRMLRYPVFLIFTVFVVLILVQQMIIPQFSLLYSSMDTQMSWLIQGMFGLFQFLHASLLLFGCICISLTGYYAIFFRKKSTLEKLRVISRLPFLYKGMRLMHTYLFSLQLSGLLQAGLSMYESLLAFKQQSYLPFLQEISEQMIEELRKGESMVQQVSLSPFFEKHFAAVIKHGESSGMLAREMYTYSQFLLENAELKIEKWISWLQPVIYGVTALLILIVYLSILLPMYQLMEQV</sequence>
<evidence type="ECO:0000256" key="3">
    <source>
        <dbReference type="ARBA" id="ARBA00022475"/>
    </source>
</evidence>
<comment type="similarity">
    <text evidence="2">Belongs to the GSP F family.</text>
</comment>
<evidence type="ECO:0000256" key="4">
    <source>
        <dbReference type="ARBA" id="ARBA00022692"/>
    </source>
</evidence>
<dbReference type="Proteomes" id="UP000264960">
    <property type="component" value="Chromosome"/>
</dbReference>
<accession>A0AAD0HNP3</accession>
<feature type="domain" description="Type II secretion system protein GspF" evidence="8">
    <location>
        <begin position="19"/>
        <end position="137"/>
    </location>
</feature>
<dbReference type="InterPro" id="IPR003004">
    <property type="entry name" value="GspF/PilC"/>
</dbReference>
<feature type="transmembrane region" description="Helical" evidence="7">
    <location>
        <begin position="118"/>
        <end position="143"/>
    </location>
</feature>
<organism evidence="9 10">
    <name type="scientific">Bacillus pumilus</name>
    <name type="common">Bacillus mesentericus</name>
    <dbReference type="NCBI Taxonomy" id="1408"/>
    <lineage>
        <taxon>Bacteria</taxon>
        <taxon>Bacillati</taxon>
        <taxon>Bacillota</taxon>
        <taxon>Bacilli</taxon>
        <taxon>Bacillales</taxon>
        <taxon>Bacillaceae</taxon>
        <taxon>Bacillus</taxon>
    </lineage>
</organism>
<dbReference type="PANTHER" id="PTHR30012">
    <property type="entry name" value="GENERAL SECRETION PATHWAY PROTEIN"/>
    <property type="match status" value="1"/>
</dbReference>
<comment type="subcellular location">
    <subcellularLocation>
        <location evidence="1">Cell membrane</location>
        <topology evidence="1">Multi-pass membrane protein</topology>
    </subcellularLocation>
</comment>
<dbReference type="NCBIfam" id="NF041012">
    <property type="entry name" value="T4P_ComGB"/>
    <property type="match status" value="1"/>
</dbReference>
<evidence type="ECO:0000313" key="9">
    <source>
        <dbReference type="EMBL" id="AVM24602.1"/>
    </source>
</evidence>
<dbReference type="InterPro" id="IPR018076">
    <property type="entry name" value="T2SS_GspF_dom"/>
</dbReference>
<dbReference type="InterPro" id="IPR047692">
    <property type="entry name" value="T4P_ComGB"/>
</dbReference>
<evidence type="ECO:0000259" key="8">
    <source>
        <dbReference type="Pfam" id="PF00482"/>
    </source>
</evidence>
<evidence type="ECO:0000313" key="10">
    <source>
        <dbReference type="Proteomes" id="UP000264960"/>
    </source>
</evidence>
<feature type="transmembrane region" description="Helical" evidence="7">
    <location>
        <begin position="163"/>
        <end position="186"/>
    </location>
</feature>
<protein>
    <submittedName>
        <fullName evidence="9">Type II secretion system F family protein</fullName>
    </submittedName>
</protein>
<dbReference type="GO" id="GO:0005886">
    <property type="term" value="C:plasma membrane"/>
    <property type="evidence" value="ECO:0007669"/>
    <property type="project" value="UniProtKB-SubCell"/>
</dbReference>
<dbReference type="InterPro" id="IPR042094">
    <property type="entry name" value="T2SS_GspF_sf"/>
</dbReference>
<dbReference type="PRINTS" id="PR00812">
    <property type="entry name" value="BCTERIALGSPF"/>
</dbReference>
<keyword evidence="3" id="KW-1003">Cell membrane</keyword>
<feature type="transmembrane region" description="Helical" evidence="7">
    <location>
        <begin position="319"/>
        <end position="340"/>
    </location>
</feature>
<feature type="domain" description="Type II secretion system protein GspF" evidence="8">
    <location>
        <begin position="216"/>
        <end position="338"/>
    </location>
</feature>